<keyword evidence="4" id="KW-0812">Transmembrane</keyword>
<dbReference type="Proteomes" id="UP001595826">
    <property type="component" value="Unassembled WGS sequence"/>
</dbReference>
<feature type="chain" id="PRO_5045062419" evidence="10">
    <location>
        <begin position="31"/>
        <end position="403"/>
    </location>
</feature>
<feature type="signal peptide" evidence="10">
    <location>
        <begin position="1"/>
        <end position="30"/>
    </location>
</feature>
<dbReference type="SUPFAM" id="SSF56925">
    <property type="entry name" value="OMPA-like"/>
    <property type="match status" value="1"/>
</dbReference>
<evidence type="ECO:0000259" key="11">
    <source>
        <dbReference type="PROSITE" id="PS51123"/>
    </source>
</evidence>
<evidence type="ECO:0000256" key="7">
    <source>
        <dbReference type="ARBA" id="ARBA00023136"/>
    </source>
</evidence>
<dbReference type="SUPFAM" id="SSF103088">
    <property type="entry name" value="OmpA-like"/>
    <property type="match status" value="1"/>
</dbReference>
<keyword evidence="13" id="KW-1185">Reference proteome</keyword>
<keyword evidence="3" id="KW-1134">Transmembrane beta strand</keyword>
<organism evidence="12 13">
    <name type="scientific">Polaribacter marinivivus</name>
    <dbReference type="NCBI Taxonomy" id="1524260"/>
    <lineage>
        <taxon>Bacteria</taxon>
        <taxon>Pseudomonadati</taxon>
        <taxon>Bacteroidota</taxon>
        <taxon>Flavobacteriia</taxon>
        <taxon>Flavobacteriales</taxon>
        <taxon>Flavobacteriaceae</taxon>
    </lineage>
</organism>
<sequence>MKNQNKIKVELMKKICIVSLIFLASFQVNSQNFDKWSVDLGGGIHQIGTPISSGYSENIFGQGNLGVRYMFNERFGLRLDLGYNQFSANEFSQPFTSNFYRASLQGVVNMGNVLKFHTWTKRISLLAHGGIGVGIVNVTDPVVSGNVFTLPLSVGITPQFKISDRIAVFADFSSIINFYQDINFDGGAATSSRESNISLFNTSIGLNISFGRYRKLADFYYEEKTPVESELDKIKKRLTTAEKEIADLKTKETISSPNKDLIMTELDARYIKRDEVKENKYADVVSGGNVNFIKELLNRGYINVYFDVNKSEIQEGSLNSVNYLKQFLMDNPTISADLIGYADETGSANRNKTLSQKRAKKVYDVLVAAGINPSRLSYFGGGEDTSVGKSARQFARKVIFKLR</sequence>
<keyword evidence="5" id="KW-0406">Ion transport</keyword>
<keyword evidence="6" id="KW-0626">Porin</keyword>
<dbReference type="PROSITE" id="PS51123">
    <property type="entry name" value="OMPA_2"/>
    <property type="match status" value="1"/>
</dbReference>
<evidence type="ECO:0000313" key="13">
    <source>
        <dbReference type="Proteomes" id="UP001595826"/>
    </source>
</evidence>
<comment type="caution">
    <text evidence="12">The sequence shown here is derived from an EMBL/GenBank/DDBJ whole genome shotgun (WGS) entry which is preliminary data.</text>
</comment>
<proteinExistence type="predicted"/>
<evidence type="ECO:0000256" key="6">
    <source>
        <dbReference type="ARBA" id="ARBA00023114"/>
    </source>
</evidence>
<evidence type="ECO:0000256" key="4">
    <source>
        <dbReference type="ARBA" id="ARBA00022692"/>
    </source>
</evidence>
<dbReference type="InterPro" id="IPR036737">
    <property type="entry name" value="OmpA-like_sf"/>
</dbReference>
<dbReference type="RefSeq" id="WP_377408771.1">
    <property type="nucleotide sequence ID" value="NZ_JBHSCY010000001.1"/>
</dbReference>
<dbReference type="Gene3D" id="3.30.1330.60">
    <property type="entry name" value="OmpA-like domain"/>
    <property type="match status" value="1"/>
</dbReference>
<evidence type="ECO:0000256" key="2">
    <source>
        <dbReference type="ARBA" id="ARBA00022448"/>
    </source>
</evidence>
<evidence type="ECO:0000313" key="12">
    <source>
        <dbReference type="EMBL" id="MFC4268351.1"/>
    </source>
</evidence>
<dbReference type="InterPro" id="IPR006664">
    <property type="entry name" value="OMP_bac"/>
</dbReference>
<dbReference type="InterPro" id="IPR006665">
    <property type="entry name" value="OmpA-like"/>
</dbReference>
<evidence type="ECO:0000256" key="9">
    <source>
        <dbReference type="PROSITE-ProRule" id="PRU00473"/>
    </source>
</evidence>
<comment type="subcellular location">
    <subcellularLocation>
        <location evidence="1">Cell outer membrane</location>
        <topology evidence="1">Multi-pass membrane protein</topology>
    </subcellularLocation>
</comment>
<protein>
    <submittedName>
        <fullName evidence="12">OmpA family protein</fullName>
    </submittedName>
</protein>
<dbReference type="Pfam" id="PF00691">
    <property type="entry name" value="OmpA"/>
    <property type="match status" value="1"/>
</dbReference>
<evidence type="ECO:0000256" key="10">
    <source>
        <dbReference type="SAM" id="SignalP"/>
    </source>
</evidence>
<evidence type="ECO:0000256" key="3">
    <source>
        <dbReference type="ARBA" id="ARBA00022452"/>
    </source>
</evidence>
<gene>
    <name evidence="12" type="ORF">ACFOWD_05480</name>
</gene>
<dbReference type="PANTHER" id="PTHR30329:SF21">
    <property type="entry name" value="LIPOPROTEIN YIAD-RELATED"/>
    <property type="match status" value="1"/>
</dbReference>
<keyword evidence="8" id="KW-0998">Cell outer membrane</keyword>
<evidence type="ECO:0000256" key="5">
    <source>
        <dbReference type="ARBA" id="ARBA00023065"/>
    </source>
</evidence>
<reference evidence="13" key="1">
    <citation type="journal article" date="2019" name="Int. J. Syst. Evol. Microbiol.">
        <title>The Global Catalogue of Microorganisms (GCM) 10K type strain sequencing project: providing services to taxonomists for standard genome sequencing and annotation.</title>
        <authorList>
            <consortium name="The Broad Institute Genomics Platform"/>
            <consortium name="The Broad Institute Genome Sequencing Center for Infectious Disease"/>
            <person name="Wu L."/>
            <person name="Ma J."/>
        </authorList>
    </citation>
    <scope>NUCLEOTIDE SEQUENCE [LARGE SCALE GENOMIC DNA]</scope>
    <source>
        <strain evidence="13">CECT 8655</strain>
    </source>
</reference>
<feature type="domain" description="OmpA-like" evidence="11">
    <location>
        <begin position="293"/>
        <end position="403"/>
    </location>
</feature>
<dbReference type="EMBL" id="JBHSCY010000001">
    <property type="protein sequence ID" value="MFC4268351.1"/>
    <property type="molecule type" value="Genomic_DNA"/>
</dbReference>
<evidence type="ECO:0000256" key="8">
    <source>
        <dbReference type="ARBA" id="ARBA00023237"/>
    </source>
</evidence>
<dbReference type="PANTHER" id="PTHR30329">
    <property type="entry name" value="STATOR ELEMENT OF FLAGELLAR MOTOR COMPLEX"/>
    <property type="match status" value="1"/>
</dbReference>
<evidence type="ECO:0000256" key="1">
    <source>
        <dbReference type="ARBA" id="ARBA00004571"/>
    </source>
</evidence>
<name>A0ABV8R7G8_9FLAO</name>
<dbReference type="InterPro" id="IPR050330">
    <property type="entry name" value="Bact_OuterMem_StrucFunc"/>
</dbReference>
<keyword evidence="7 9" id="KW-0472">Membrane</keyword>
<dbReference type="InterPro" id="IPR011250">
    <property type="entry name" value="OMP/PagP_B-barrel"/>
</dbReference>
<keyword evidence="10" id="KW-0732">Signal</keyword>
<keyword evidence="2" id="KW-0813">Transport</keyword>
<accession>A0ABV8R7G8</accession>
<dbReference type="PRINTS" id="PR01021">
    <property type="entry name" value="OMPADOMAIN"/>
</dbReference>
<dbReference type="CDD" id="cd07185">
    <property type="entry name" value="OmpA_C-like"/>
    <property type="match status" value="1"/>
</dbReference>